<comment type="cofactor">
    <cofactor evidence="2">
        <name>Mg(2+)</name>
        <dbReference type="ChEBI" id="CHEBI:18420"/>
    </cofactor>
</comment>
<dbReference type="CDD" id="cd18870">
    <property type="entry name" value="NUDIX_AcylCoAdiphos_Nudt19"/>
    <property type="match status" value="1"/>
</dbReference>
<protein>
    <recommendedName>
        <fullName evidence="7">Nudix hydrolase domain-containing protein</fullName>
    </recommendedName>
</protein>
<dbReference type="PANTHER" id="PTHR12318">
    <property type="entry name" value="TESTOSTERONE-REGULATED PROTEIN RP2"/>
    <property type="match status" value="1"/>
</dbReference>
<name>A0A3E0VVW7_9MICO</name>
<evidence type="ECO:0000259" key="7">
    <source>
        <dbReference type="PROSITE" id="PS51462"/>
    </source>
</evidence>
<keyword evidence="4" id="KW-0378">Hydrolase</keyword>
<dbReference type="InterPro" id="IPR000086">
    <property type="entry name" value="NUDIX_hydrolase_dom"/>
</dbReference>
<dbReference type="InterPro" id="IPR015797">
    <property type="entry name" value="NUDIX_hydrolase-like_dom_sf"/>
</dbReference>
<reference evidence="8 9" key="1">
    <citation type="submission" date="2017-04" db="EMBL/GenBank/DDBJ databases">
        <title>Comparative genome analysis of Subtercola boreus.</title>
        <authorList>
            <person name="Cho Y.-J."/>
            <person name="Cho A."/>
            <person name="Kim O.-S."/>
            <person name="Lee J.-I."/>
        </authorList>
    </citation>
    <scope>NUCLEOTIDE SEQUENCE [LARGE SCALE GENOMIC DNA]</scope>
    <source>
        <strain evidence="8 9">P27479</strain>
    </source>
</reference>
<evidence type="ECO:0000256" key="5">
    <source>
        <dbReference type="ARBA" id="ARBA00022842"/>
    </source>
</evidence>
<evidence type="ECO:0000313" key="8">
    <source>
        <dbReference type="EMBL" id="RFA13840.1"/>
    </source>
</evidence>
<dbReference type="Gene3D" id="3.90.79.10">
    <property type="entry name" value="Nucleoside Triphosphate Pyrophosphohydrolase"/>
    <property type="match status" value="1"/>
</dbReference>
<dbReference type="RefSeq" id="WP_116411903.1">
    <property type="nucleotide sequence ID" value="NZ_NBXB01000031.1"/>
</dbReference>
<dbReference type="PANTHER" id="PTHR12318:SF0">
    <property type="entry name" value="ACYL-COENZYME A DIPHOSPHATASE NUDT19"/>
    <property type="match status" value="1"/>
</dbReference>
<comment type="caution">
    <text evidence="8">The sequence shown here is derived from an EMBL/GenBank/DDBJ whole genome shotgun (WGS) entry which is preliminary data.</text>
</comment>
<keyword evidence="6" id="KW-0464">Manganese</keyword>
<keyword evidence="5" id="KW-0460">Magnesium</keyword>
<organism evidence="8 9">
    <name type="scientific">Subtercola boreus</name>
    <dbReference type="NCBI Taxonomy" id="120213"/>
    <lineage>
        <taxon>Bacteria</taxon>
        <taxon>Bacillati</taxon>
        <taxon>Actinomycetota</taxon>
        <taxon>Actinomycetes</taxon>
        <taxon>Micrococcales</taxon>
        <taxon>Microbacteriaceae</taxon>
        <taxon>Subtercola</taxon>
    </lineage>
</organism>
<dbReference type="SUPFAM" id="SSF55811">
    <property type="entry name" value="Nudix"/>
    <property type="match status" value="1"/>
</dbReference>
<keyword evidence="3" id="KW-0479">Metal-binding</keyword>
<evidence type="ECO:0000256" key="6">
    <source>
        <dbReference type="ARBA" id="ARBA00023211"/>
    </source>
</evidence>
<evidence type="ECO:0000256" key="2">
    <source>
        <dbReference type="ARBA" id="ARBA00001946"/>
    </source>
</evidence>
<dbReference type="AlphaFoldDB" id="A0A3E0VVW7"/>
<sequence length="270" mass="29527">MTDDADRPVTPRPAATLLLVRDDPYEVLMVRRHARASFASALVFPGGVVEPDDDSADWDPFLDAASRALHRAERALRIAAIRETWEETGVLLARTRDGAFVSPGAHLEGSAPLDPDAHLEDSAHLRGRPLIEVLAQTGGRLRLGDVHPFGHWITPANRPKRWDTRFFVAEAPTNQTAQSDGTETVAVEWVDPAHAVASAVAAEHSIVFPTLMNLARLAETTSVQDALTEADRRPHIEVNPVDRTGPDGVRLITIPAEARYALTEYPIDNN</sequence>
<evidence type="ECO:0000313" key="9">
    <source>
        <dbReference type="Proteomes" id="UP000256541"/>
    </source>
</evidence>
<dbReference type="InterPro" id="IPR039121">
    <property type="entry name" value="NUDT19"/>
</dbReference>
<comment type="cofactor">
    <cofactor evidence="1">
        <name>Mn(2+)</name>
        <dbReference type="ChEBI" id="CHEBI:29035"/>
    </cofactor>
</comment>
<evidence type="ECO:0000256" key="1">
    <source>
        <dbReference type="ARBA" id="ARBA00001936"/>
    </source>
</evidence>
<accession>A0A3E0VVW7</accession>
<dbReference type="Proteomes" id="UP000256541">
    <property type="component" value="Unassembled WGS sequence"/>
</dbReference>
<dbReference type="PROSITE" id="PS51462">
    <property type="entry name" value="NUDIX"/>
    <property type="match status" value="1"/>
</dbReference>
<evidence type="ECO:0000256" key="3">
    <source>
        <dbReference type="ARBA" id="ARBA00022723"/>
    </source>
</evidence>
<dbReference type="GO" id="GO:0016818">
    <property type="term" value="F:hydrolase activity, acting on acid anhydrides, in phosphorus-containing anhydrides"/>
    <property type="evidence" value="ECO:0007669"/>
    <property type="project" value="InterPro"/>
</dbReference>
<proteinExistence type="predicted"/>
<dbReference type="GO" id="GO:0046872">
    <property type="term" value="F:metal ion binding"/>
    <property type="evidence" value="ECO:0007669"/>
    <property type="project" value="UniProtKB-KW"/>
</dbReference>
<dbReference type="OrthoDB" id="7183442at2"/>
<dbReference type="EMBL" id="NBXB01000031">
    <property type="protein sequence ID" value="RFA13840.1"/>
    <property type="molecule type" value="Genomic_DNA"/>
</dbReference>
<feature type="domain" description="Nudix hydrolase" evidence="7">
    <location>
        <begin position="10"/>
        <end position="213"/>
    </location>
</feature>
<dbReference type="Pfam" id="PF00293">
    <property type="entry name" value="NUDIX"/>
    <property type="match status" value="1"/>
</dbReference>
<evidence type="ECO:0000256" key="4">
    <source>
        <dbReference type="ARBA" id="ARBA00022801"/>
    </source>
</evidence>
<gene>
    <name evidence="8" type="ORF">B7R22_11485</name>
</gene>